<evidence type="ECO:0000256" key="3">
    <source>
        <dbReference type="ARBA" id="ARBA00022630"/>
    </source>
</evidence>
<evidence type="ECO:0000259" key="9">
    <source>
        <dbReference type="Pfam" id="PF00441"/>
    </source>
</evidence>
<comment type="similarity">
    <text evidence="2 7">Belongs to the acyl-CoA dehydrogenase family.</text>
</comment>
<dbReference type="Pfam" id="PF02770">
    <property type="entry name" value="Acyl-CoA_dh_M"/>
    <property type="match status" value="1"/>
</dbReference>
<feature type="domain" description="Acyl-CoA oxidase/dehydrogenase middle" evidence="10">
    <location>
        <begin position="143"/>
        <end position="236"/>
    </location>
</feature>
<dbReference type="PANTHER" id="PTHR43884">
    <property type="entry name" value="ACYL-COA DEHYDROGENASE"/>
    <property type="match status" value="1"/>
</dbReference>
<comment type="catalytic activity">
    <reaction evidence="6">
        <text>a 2,3-saturated acyl-CoA + A = a 2,3-dehydroacyl-CoA + AH2</text>
        <dbReference type="Rhea" id="RHEA:48608"/>
        <dbReference type="ChEBI" id="CHEBI:13193"/>
        <dbReference type="ChEBI" id="CHEBI:17499"/>
        <dbReference type="ChEBI" id="CHEBI:60015"/>
        <dbReference type="ChEBI" id="CHEBI:65111"/>
    </reaction>
</comment>
<proteinExistence type="inferred from homology"/>
<reference evidence="13" key="2">
    <citation type="submission" date="2020-01" db="EMBL/GenBank/DDBJ databases">
        <authorList>
            <person name="Hornung B."/>
        </authorList>
    </citation>
    <scope>NUCLEOTIDE SEQUENCE</scope>
    <source>
        <strain evidence="13">PacBioINE</strain>
    </source>
</reference>
<dbReference type="PROSITE" id="PS00072">
    <property type="entry name" value="ACYL_COA_DH_1"/>
    <property type="match status" value="1"/>
</dbReference>
<sequence>MGTFAKGGSFLLSQTNPEEVFTPEDFTEEHRMILKMVSGFVTDNVLSKMEDLEAQKEGLLRQLLLAAGELGLLGADIPEEYGGFELDKISSTVIAEGMGRAGSFAMTHGGQTGIGSLPIVLFGTPEQKRKYLPEMVSGLKIGAYALTEPGSGSDALAAKTKAILSPDGKSYILNGTKQFITNAGPADIFIIYAKVNGEQFSAFIVGRNAPGLSTGTEEKKMGIKGSSTRTLILEDVEVPVENLLFQAGRGHVVAFNILNLGRYKLAANALGGAKFALELAAGYANVRQQFGTPLAGFGLIQEKLAEMAIAIFAAESMVYRTGGLFDEMLRNLNVTGVQGGSGPIVAKASEEYAVECSLNKVMATEMLGYVVDEAVQIHGGYGFISEYPVERLYRDARIYRIFEGTNEINRILIPTTLIRRAKKGDLALQEGLERVERQLELASAVPPRNGAADLVQAVKDLFLFTLGSGIKILGDGLLKQQEILGRLADLAIGALAMESAWLRAEKARAREGQEGARLKRMLAEGYIYGRIGSLKLTAAEALAALTEGRDLEQRLAEINALCRYEPINTVALRRTVAESISAAGHYVVT</sequence>
<evidence type="ECO:0000313" key="13">
    <source>
        <dbReference type="EMBL" id="CAA7601122.1"/>
    </source>
</evidence>
<dbReference type="FunFam" id="1.20.140.10:FF:000019">
    <property type="entry name" value="Acyl-CoA dehydrogenase"/>
    <property type="match status" value="1"/>
</dbReference>
<dbReference type="InterPro" id="IPR037069">
    <property type="entry name" value="AcylCoA_DH/ox_N_sf"/>
</dbReference>
<keyword evidence="3 7" id="KW-0285">Flavoprotein</keyword>
<dbReference type="InterPro" id="IPR036250">
    <property type="entry name" value="AcylCo_DH-like_C"/>
</dbReference>
<dbReference type="SUPFAM" id="SSF47203">
    <property type="entry name" value="Acyl-CoA dehydrogenase C-terminal domain-like"/>
    <property type="match status" value="1"/>
</dbReference>
<dbReference type="AlphaFoldDB" id="A0A8S0WFK1"/>
<dbReference type="GO" id="GO:0003995">
    <property type="term" value="F:acyl-CoA dehydrogenase activity"/>
    <property type="evidence" value="ECO:0007669"/>
    <property type="project" value="InterPro"/>
</dbReference>
<name>A0A8S0WFK1_9FIRM</name>
<dbReference type="InterPro" id="IPR006091">
    <property type="entry name" value="Acyl-CoA_Oxase/DH_mid-dom"/>
</dbReference>
<evidence type="ECO:0000313" key="15">
    <source>
        <dbReference type="Proteomes" id="UP001071230"/>
    </source>
</evidence>
<dbReference type="EMBL" id="CDGJ01000082">
    <property type="protein sequence ID" value="CEJ08599.1"/>
    <property type="molecule type" value="Genomic_DNA"/>
</dbReference>
<dbReference type="InterPro" id="IPR009075">
    <property type="entry name" value="AcylCo_DH/oxidase_C"/>
</dbReference>
<dbReference type="InterPro" id="IPR009100">
    <property type="entry name" value="AcylCoA_DH/oxidase_NM_dom_sf"/>
</dbReference>
<dbReference type="Gene3D" id="1.20.140.10">
    <property type="entry name" value="Butyryl-CoA Dehydrogenase, subunit A, domain 3"/>
    <property type="match status" value="2"/>
</dbReference>
<feature type="coiled-coil region" evidence="8">
    <location>
        <begin position="42"/>
        <end position="69"/>
    </location>
</feature>
<dbReference type="InterPro" id="IPR046373">
    <property type="entry name" value="Acyl-CoA_Oxase/DH_mid-dom_sf"/>
</dbReference>
<evidence type="ECO:0000256" key="7">
    <source>
        <dbReference type="RuleBase" id="RU362125"/>
    </source>
</evidence>
<dbReference type="InterPro" id="IPR049426">
    <property type="entry name" value="Acyl-CoA-dh-like_C"/>
</dbReference>
<dbReference type="RefSeq" id="WP_240984690.1">
    <property type="nucleotide sequence ID" value="NZ_CDGJ01000082.1"/>
</dbReference>
<feature type="domain" description="Acyl-CoA dehydrogenase-like C-terminal" evidence="12">
    <location>
        <begin position="458"/>
        <end position="556"/>
    </location>
</feature>
<dbReference type="Pfam" id="PF02771">
    <property type="entry name" value="Acyl-CoA_dh_N"/>
    <property type="match status" value="1"/>
</dbReference>
<feature type="domain" description="Acyl-CoA dehydrogenase/oxidase N-terminal" evidence="11">
    <location>
        <begin position="27"/>
        <end position="138"/>
    </location>
</feature>
<evidence type="ECO:0000259" key="12">
    <source>
        <dbReference type="Pfam" id="PF21263"/>
    </source>
</evidence>
<dbReference type="Gene3D" id="1.10.540.10">
    <property type="entry name" value="Acyl-CoA dehydrogenase/oxidase, N-terminal domain"/>
    <property type="match status" value="1"/>
</dbReference>
<evidence type="ECO:0000256" key="4">
    <source>
        <dbReference type="ARBA" id="ARBA00022827"/>
    </source>
</evidence>
<reference evidence="14" key="1">
    <citation type="submission" date="2014-11" db="EMBL/GenBank/DDBJ databases">
        <authorList>
            <person name="Hornung B.V."/>
        </authorList>
    </citation>
    <scope>NUCLEOTIDE SEQUENCE</scope>
    <source>
        <strain evidence="14">INE</strain>
    </source>
</reference>
<evidence type="ECO:0000256" key="2">
    <source>
        <dbReference type="ARBA" id="ARBA00009347"/>
    </source>
</evidence>
<dbReference type="SUPFAM" id="SSF56645">
    <property type="entry name" value="Acyl-CoA dehydrogenase NM domain-like"/>
    <property type="match status" value="1"/>
</dbReference>
<protein>
    <submittedName>
        <fullName evidence="14">Acyl-CoA dehydrogenase member 9, mitochondrial</fullName>
    </submittedName>
    <submittedName>
        <fullName evidence="13">Acyl-CoA dehydrogenase/oxidase C-terminal</fullName>
        <ecNumber evidence="13">1.3.99.3</ecNumber>
    </submittedName>
</protein>
<evidence type="ECO:0000259" key="11">
    <source>
        <dbReference type="Pfam" id="PF02771"/>
    </source>
</evidence>
<comment type="cofactor">
    <cofactor evidence="1 7">
        <name>FAD</name>
        <dbReference type="ChEBI" id="CHEBI:57692"/>
    </cofactor>
</comment>
<evidence type="ECO:0000256" key="8">
    <source>
        <dbReference type="SAM" id="Coils"/>
    </source>
</evidence>
<dbReference type="KEGG" id="aacx:DEACI_1775"/>
<dbReference type="Pfam" id="PF00441">
    <property type="entry name" value="Acyl-CoA_dh_1"/>
    <property type="match status" value="1"/>
</dbReference>
<dbReference type="PANTHER" id="PTHR43884:SF12">
    <property type="entry name" value="ISOVALERYL-COA DEHYDROGENASE, MITOCHONDRIAL-RELATED"/>
    <property type="match status" value="1"/>
</dbReference>
<dbReference type="Proteomes" id="UP001071230">
    <property type="component" value="Unassembled WGS sequence"/>
</dbReference>
<evidence type="ECO:0000256" key="6">
    <source>
        <dbReference type="ARBA" id="ARBA00052546"/>
    </source>
</evidence>
<dbReference type="Pfam" id="PF21263">
    <property type="entry name" value="Acyl-CoA-dh_C"/>
    <property type="match status" value="1"/>
</dbReference>
<dbReference type="EC" id="1.3.99.3" evidence="13"/>
<dbReference type="EMBL" id="LR746496">
    <property type="protein sequence ID" value="CAA7601122.1"/>
    <property type="molecule type" value="Genomic_DNA"/>
</dbReference>
<dbReference type="Gene3D" id="2.40.110.10">
    <property type="entry name" value="Butyryl-CoA Dehydrogenase, subunit A, domain 2"/>
    <property type="match status" value="1"/>
</dbReference>
<keyword evidence="4 7" id="KW-0274">FAD</keyword>
<keyword evidence="5 7" id="KW-0560">Oxidoreductase</keyword>
<keyword evidence="8" id="KW-0175">Coiled coil</keyword>
<keyword evidence="15" id="KW-1185">Reference proteome</keyword>
<evidence type="ECO:0000259" key="10">
    <source>
        <dbReference type="Pfam" id="PF02770"/>
    </source>
</evidence>
<dbReference type="InterPro" id="IPR006089">
    <property type="entry name" value="Acyl-CoA_DH_CS"/>
</dbReference>
<evidence type="ECO:0000313" key="14">
    <source>
        <dbReference type="EMBL" id="CEJ08599.1"/>
    </source>
</evidence>
<feature type="domain" description="Acyl-CoA dehydrogenase/oxidase C-terminal" evidence="9">
    <location>
        <begin position="248"/>
        <end position="413"/>
    </location>
</feature>
<dbReference type="InterPro" id="IPR013786">
    <property type="entry name" value="AcylCoA_DH/ox_N"/>
</dbReference>
<organism evidence="13">
    <name type="scientific">Acididesulfobacillus acetoxydans</name>
    <dbReference type="NCBI Taxonomy" id="1561005"/>
    <lineage>
        <taxon>Bacteria</taxon>
        <taxon>Bacillati</taxon>
        <taxon>Bacillota</taxon>
        <taxon>Clostridia</taxon>
        <taxon>Eubacteriales</taxon>
        <taxon>Peptococcaceae</taxon>
        <taxon>Acididesulfobacillus</taxon>
    </lineage>
</organism>
<gene>
    <name evidence="13" type="ORF">DEACI_1775</name>
    <name evidence="14" type="ORF">DEACI_3078</name>
</gene>
<dbReference type="FunFam" id="1.10.540.10:FF:000001">
    <property type="entry name" value="Very long-chain-specific acyl-CoA dehydrogenase, mitochondrial"/>
    <property type="match status" value="1"/>
</dbReference>
<accession>A0A8S0WFK1</accession>
<dbReference type="Proteomes" id="UP000836597">
    <property type="component" value="Chromosome"/>
</dbReference>
<dbReference type="PROSITE" id="PS00073">
    <property type="entry name" value="ACYL_COA_DH_2"/>
    <property type="match status" value="1"/>
</dbReference>
<dbReference type="GO" id="GO:0050660">
    <property type="term" value="F:flavin adenine dinucleotide binding"/>
    <property type="evidence" value="ECO:0007669"/>
    <property type="project" value="InterPro"/>
</dbReference>
<evidence type="ECO:0000256" key="1">
    <source>
        <dbReference type="ARBA" id="ARBA00001974"/>
    </source>
</evidence>
<evidence type="ECO:0000256" key="5">
    <source>
        <dbReference type="ARBA" id="ARBA00023002"/>
    </source>
</evidence>